<evidence type="ECO:0000313" key="1">
    <source>
        <dbReference type="EMBL" id="NHF64191.1"/>
    </source>
</evidence>
<dbReference type="Gene3D" id="2.180.10.10">
    <property type="entry name" value="RHS repeat-associated core"/>
    <property type="match status" value="1"/>
</dbReference>
<dbReference type="EMBL" id="VIKT02000047">
    <property type="protein sequence ID" value="NHF64191.1"/>
    <property type="molecule type" value="Genomic_DNA"/>
</dbReference>
<name>A0A9E5JS79_9MICO</name>
<dbReference type="Proteomes" id="UP000818266">
    <property type="component" value="Unassembled WGS sequence"/>
</dbReference>
<protein>
    <recommendedName>
        <fullName evidence="3">YD repeat-containing protein</fullName>
    </recommendedName>
</protein>
<accession>A0A9E5JS79</accession>
<reference evidence="1 2" key="2">
    <citation type="submission" date="2020-03" db="EMBL/GenBank/DDBJ databases">
        <title>Chryseoglobus sp. isolated from a deep-sea seamount.</title>
        <authorList>
            <person name="Zhang D.-C."/>
        </authorList>
    </citation>
    <scope>NUCLEOTIDE SEQUENCE [LARGE SCALE GENOMIC DNA]</scope>
    <source>
        <strain evidence="1 2">KN1116</strain>
    </source>
</reference>
<evidence type="ECO:0008006" key="3">
    <source>
        <dbReference type="Google" id="ProtNLM"/>
    </source>
</evidence>
<dbReference type="AlphaFoldDB" id="A0A9E5JS79"/>
<comment type="caution">
    <text evidence="1">The sequence shown here is derived from an EMBL/GenBank/DDBJ whole genome shotgun (WGS) entry which is preliminary data.</text>
</comment>
<keyword evidence="2" id="KW-1185">Reference proteome</keyword>
<sequence length="452" mass="47374">MQRTSKGPTAADDSWVMSETVYDALGRVAGTRVITDQDAEDWSCITYDGRNRPESTTVPDLGTSMRTITNDYEVGDDPRVSTVTDAADGQGAIRVETDLLGRTVAYTDVWGVTTAPTYAPVTGRVLSTTIDPPAGDDVTQQFTYDADGKVLTVTDTTSDPDVLLATATYNATTGELEGVTYGNDSALTGLSRSGAGAPLSMTWAFPDLPAVGEEQPVSQPSVTDSVVRSQSGRIIANTLADGESQAGGTAYRSAYQFDAAARLTQATLQVNGDTDHVLSYSFDDNLAACATAGITGAVANAGLNGNRTSYTDAHYTDAHYTDAHYIDVDGVPTTSTTTTSYCYDQADRLLASTVTGDAIPEANPVADGLAPAELAYDAHGNTTTLADQSLEFDLANRHLSTTVTDTGVATKVSYTRDVTNRIVARTVTVDGVELSATRYAHAAAADVSGLVL</sequence>
<proteinExistence type="predicted"/>
<reference evidence="1 2" key="1">
    <citation type="submission" date="2019-06" db="EMBL/GenBank/DDBJ databases">
        <authorList>
            <person name="De-Chao Zhang Q."/>
        </authorList>
    </citation>
    <scope>NUCLEOTIDE SEQUENCE [LARGE SCALE GENOMIC DNA]</scope>
    <source>
        <strain evidence="1 2">KN1116</strain>
    </source>
</reference>
<gene>
    <name evidence="1" type="ORF">FK219_013270</name>
</gene>
<feature type="non-terminal residue" evidence="1">
    <location>
        <position position="452"/>
    </location>
</feature>
<dbReference type="RefSeq" id="WP_210416833.1">
    <property type="nucleotide sequence ID" value="NZ_VIKT02000047.1"/>
</dbReference>
<organism evidence="1 2">
    <name type="scientific">Microcella pacifica</name>
    <dbReference type="NCBI Taxonomy" id="2591847"/>
    <lineage>
        <taxon>Bacteria</taxon>
        <taxon>Bacillati</taxon>
        <taxon>Actinomycetota</taxon>
        <taxon>Actinomycetes</taxon>
        <taxon>Micrococcales</taxon>
        <taxon>Microbacteriaceae</taxon>
        <taxon>Microcella</taxon>
    </lineage>
</organism>
<evidence type="ECO:0000313" key="2">
    <source>
        <dbReference type="Proteomes" id="UP000818266"/>
    </source>
</evidence>